<dbReference type="EMBL" id="CAJVCH010190146">
    <property type="protein sequence ID" value="CAG7730168.1"/>
    <property type="molecule type" value="Genomic_DNA"/>
</dbReference>
<reference evidence="1" key="1">
    <citation type="submission" date="2021-06" db="EMBL/GenBank/DDBJ databases">
        <authorList>
            <person name="Hodson N. C."/>
            <person name="Mongue J. A."/>
            <person name="Jaron S. K."/>
        </authorList>
    </citation>
    <scope>NUCLEOTIDE SEQUENCE</scope>
</reference>
<evidence type="ECO:0000313" key="2">
    <source>
        <dbReference type="Proteomes" id="UP000708208"/>
    </source>
</evidence>
<name>A0A8J2K5S7_9HEXA</name>
<gene>
    <name evidence="1" type="ORF">AFUS01_LOCUS18833</name>
</gene>
<dbReference type="Proteomes" id="UP000708208">
    <property type="component" value="Unassembled WGS sequence"/>
</dbReference>
<dbReference type="AlphaFoldDB" id="A0A8J2K5S7"/>
<evidence type="ECO:0000313" key="1">
    <source>
        <dbReference type="EMBL" id="CAG7730168.1"/>
    </source>
</evidence>
<proteinExistence type="predicted"/>
<accession>A0A8J2K5S7</accession>
<protein>
    <submittedName>
        <fullName evidence="1">Uncharacterized protein</fullName>
    </submittedName>
</protein>
<sequence length="66" mass="6910">MTNPGTILAGTILVQAIFSHANILGGSIHQLSAAEDVKHMSIRSKPKIFGDEICGNESSTGICLNT</sequence>
<organism evidence="1 2">
    <name type="scientific">Allacma fusca</name>
    <dbReference type="NCBI Taxonomy" id="39272"/>
    <lineage>
        <taxon>Eukaryota</taxon>
        <taxon>Metazoa</taxon>
        <taxon>Ecdysozoa</taxon>
        <taxon>Arthropoda</taxon>
        <taxon>Hexapoda</taxon>
        <taxon>Collembola</taxon>
        <taxon>Symphypleona</taxon>
        <taxon>Sminthuridae</taxon>
        <taxon>Allacma</taxon>
    </lineage>
</organism>
<comment type="caution">
    <text evidence="1">The sequence shown here is derived from an EMBL/GenBank/DDBJ whole genome shotgun (WGS) entry which is preliminary data.</text>
</comment>
<keyword evidence="2" id="KW-1185">Reference proteome</keyword>